<protein>
    <recommendedName>
        <fullName evidence="4">Glycosyltransferase RgtA/B/C/D-like domain-containing protein</fullName>
    </recommendedName>
</protein>
<keyword evidence="1" id="KW-1133">Transmembrane helix</keyword>
<keyword evidence="3" id="KW-1185">Reference proteome</keyword>
<evidence type="ECO:0000313" key="2">
    <source>
        <dbReference type="EMBL" id="SFB30309.1"/>
    </source>
</evidence>
<keyword evidence="1" id="KW-0812">Transmembrane</keyword>
<feature type="transmembrane region" description="Helical" evidence="1">
    <location>
        <begin position="12"/>
        <end position="34"/>
    </location>
</feature>
<feature type="transmembrane region" description="Helical" evidence="1">
    <location>
        <begin position="195"/>
        <end position="213"/>
    </location>
</feature>
<accession>A0A1I0ZX79</accession>
<dbReference type="STRING" id="237018.SAMN04489723_10721"/>
<organism evidence="2 3">
    <name type="scientific">Algoriphagus aquimarinus</name>
    <dbReference type="NCBI Taxonomy" id="237018"/>
    <lineage>
        <taxon>Bacteria</taxon>
        <taxon>Pseudomonadati</taxon>
        <taxon>Bacteroidota</taxon>
        <taxon>Cytophagia</taxon>
        <taxon>Cytophagales</taxon>
        <taxon>Cyclobacteriaceae</taxon>
        <taxon>Algoriphagus</taxon>
    </lineage>
</organism>
<dbReference type="EMBL" id="FOKK01000007">
    <property type="protein sequence ID" value="SFB30309.1"/>
    <property type="molecule type" value="Genomic_DNA"/>
</dbReference>
<feature type="transmembrane region" description="Helical" evidence="1">
    <location>
        <begin position="303"/>
        <end position="322"/>
    </location>
</feature>
<feature type="transmembrane region" description="Helical" evidence="1">
    <location>
        <begin position="113"/>
        <end position="146"/>
    </location>
</feature>
<reference evidence="2 3" key="1">
    <citation type="submission" date="2016-10" db="EMBL/GenBank/DDBJ databases">
        <authorList>
            <person name="de Groot N.N."/>
        </authorList>
    </citation>
    <scope>NUCLEOTIDE SEQUENCE [LARGE SCALE GENOMIC DNA]</scope>
    <source>
        <strain evidence="2 3">DSM 23399</strain>
    </source>
</reference>
<evidence type="ECO:0000313" key="3">
    <source>
        <dbReference type="Proteomes" id="UP000198790"/>
    </source>
</evidence>
<feature type="transmembrane region" description="Helical" evidence="1">
    <location>
        <begin position="329"/>
        <end position="347"/>
    </location>
</feature>
<feature type="transmembrane region" description="Helical" evidence="1">
    <location>
        <begin position="152"/>
        <end position="183"/>
    </location>
</feature>
<dbReference type="Proteomes" id="UP000198790">
    <property type="component" value="Unassembled WGS sequence"/>
</dbReference>
<evidence type="ECO:0000256" key="1">
    <source>
        <dbReference type="SAM" id="Phobius"/>
    </source>
</evidence>
<name>A0A1I0ZX79_9BACT</name>
<evidence type="ECO:0008006" key="4">
    <source>
        <dbReference type="Google" id="ProtNLM"/>
    </source>
</evidence>
<feature type="transmembrane region" description="Helical" evidence="1">
    <location>
        <begin position="382"/>
        <end position="400"/>
    </location>
</feature>
<proteinExistence type="predicted"/>
<keyword evidence="1" id="KW-0472">Membrane</keyword>
<feature type="transmembrane region" description="Helical" evidence="1">
    <location>
        <begin position="74"/>
        <end position="97"/>
    </location>
</feature>
<gene>
    <name evidence="2" type="ORF">SAMN04489723_10721</name>
</gene>
<sequence>MIKLPAPTQVLQPLVFFYAALSIVYWLFILAPGIGDEGLMSLYLSEGNKEGYYWLIQKGNFSLPYSLLVYPLSFIFPSYFALRILSLAGILFLYFYLIRRLDFKTQNFKNHILFYLFSGSFLLGTNDNLLFCLLTIFFTEVYLVLIKQQERIPLYALICMITSLFTRQMAIIYLPIILAGLILVYQQKGILRKEYLATLSTALVWFVLNIPSIQANGFISFDNKDTNQQMGMTWAQRQYLSQLDFNAGKLTEFTHVTWQDTFNYVQENGETSLPKTNMESILFDPVLTIEEFIKDLAYMVYSGFRQCGLGVFFPILGIWYFLKFGNRELGYLGGAQLFTMLVIALMIISYIEIRWLAPVFIMGIIGIESVNRSGKASTFLDFSNQLILFVLGVYGSWRYINLILEKQTFLSSV</sequence>
<dbReference type="AlphaFoldDB" id="A0A1I0ZX79"/>